<dbReference type="InterPro" id="IPR015424">
    <property type="entry name" value="PyrdxlP-dep_Trfase"/>
</dbReference>
<dbReference type="PANTHER" id="PTHR11751">
    <property type="entry name" value="ALANINE AMINOTRANSFERASE"/>
    <property type="match status" value="1"/>
</dbReference>
<comment type="similarity">
    <text evidence="7">Belongs to the class-I pyridoxal-phosphate-dependent aminotransferase family. Alanine aminotransferase subfamily.</text>
</comment>
<keyword evidence="5" id="KW-0663">Pyridoxal phosphate</keyword>
<dbReference type="InterPro" id="IPR004839">
    <property type="entry name" value="Aminotransferase_I/II_large"/>
</dbReference>
<dbReference type="InterPro" id="IPR015421">
    <property type="entry name" value="PyrdxlP-dep_Trfase_major"/>
</dbReference>
<dbReference type="Gene3D" id="1.10.287.1970">
    <property type="match status" value="1"/>
</dbReference>
<dbReference type="EMBL" id="KZ149897">
    <property type="protein sequence ID" value="PZC78719.1"/>
    <property type="molecule type" value="Genomic_DNA"/>
</dbReference>
<dbReference type="OrthoDB" id="1732682at2759"/>
<comment type="catalytic activity">
    <reaction evidence="9">
        <text>L-alanine + 2-oxoglutarate = pyruvate + L-glutamate</text>
        <dbReference type="Rhea" id="RHEA:19453"/>
        <dbReference type="ChEBI" id="CHEBI:15361"/>
        <dbReference type="ChEBI" id="CHEBI:16810"/>
        <dbReference type="ChEBI" id="CHEBI:29985"/>
        <dbReference type="ChEBI" id="CHEBI:57972"/>
        <dbReference type="EC" id="2.6.1.2"/>
    </reaction>
</comment>
<dbReference type="UniPathway" id="UPA00528">
    <property type="reaction ID" value="UER00586"/>
</dbReference>
<evidence type="ECO:0000256" key="8">
    <source>
        <dbReference type="ARBA" id="ARBA00026106"/>
    </source>
</evidence>
<reference evidence="11 12" key="1">
    <citation type="journal article" date="2017" name="BMC Biol.">
        <title>Genomic innovations, transcriptional plasticity and gene loss underlying the evolution and divergence of two highly polyphagous and invasive Helicoverpa pest species.</title>
        <authorList>
            <person name="Pearce S.L."/>
            <person name="Clarke D.F."/>
            <person name="East P.D."/>
            <person name="Elfekih S."/>
            <person name="Gordon K.H."/>
            <person name="Jermiin L.S."/>
            <person name="McGaughran A."/>
            <person name="Oakeshott J.G."/>
            <person name="Papanikolaou A."/>
            <person name="Perera O.P."/>
            <person name="Rane R.V."/>
            <person name="Richards S."/>
            <person name="Tay W.T."/>
            <person name="Walsh T.K."/>
            <person name="Anderson A."/>
            <person name="Anderson C.J."/>
            <person name="Asgari S."/>
            <person name="Board P.G."/>
            <person name="Bretschneider A."/>
            <person name="Campbell P.M."/>
            <person name="Chertemps T."/>
            <person name="Christeller J.T."/>
            <person name="Coppin C.W."/>
            <person name="Downes S.J."/>
            <person name="Duan G."/>
            <person name="Farnsworth C.A."/>
            <person name="Good R.T."/>
            <person name="Han L.B."/>
            <person name="Han Y.C."/>
            <person name="Hatje K."/>
            <person name="Horne I."/>
            <person name="Huang Y.P."/>
            <person name="Hughes D.S."/>
            <person name="Jacquin-Joly E."/>
            <person name="James W."/>
            <person name="Jhangiani S."/>
            <person name="Kollmar M."/>
            <person name="Kuwar S.S."/>
            <person name="Li S."/>
            <person name="Liu N.Y."/>
            <person name="Maibeche M.T."/>
            <person name="Miller J.R."/>
            <person name="Montagne N."/>
            <person name="Perry T."/>
            <person name="Qu J."/>
            <person name="Song S.V."/>
            <person name="Sutton G.G."/>
            <person name="Vogel H."/>
            <person name="Walenz B.P."/>
            <person name="Xu W."/>
            <person name="Zhang H.J."/>
            <person name="Zou Z."/>
            <person name="Batterham P."/>
            <person name="Edwards O.R."/>
            <person name="Feyereisen R."/>
            <person name="Gibbs R.A."/>
            <person name="Heckel D.G."/>
            <person name="McGrath A."/>
            <person name="Robin C."/>
            <person name="Scherer S.E."/>
            <person name="Worley K.C."/>
            <person name="Wu Y.D."/>
        </authorList>
    </citation>
    <scope>NUCLEOTIDE SEQUENCE [LARGE SCALE GENOMIC DNA]</scope>
    <source>
        <strain evidence="11">Harm_GR_Male_#8</strain>
        <tissue evidence="11">Whole organism</tissue>
    </source>
</reference>
<dbReference type="EC" id="2.6.1.2" evidence="8"/>
<dbReference type="FunFam" id="1.10.287.1970:FF:000001">
    <property type="entry name" value="Alanine aminotransferase 2"/>
    <property type="match status" value="1"/>
</dbReference>
<dbReference type="CDD" id="cd00609">
    <property type="entry name" value="AAT_like"/>
    <property type="match status" value="1"/>
</dbReference>
<comment type="pathway">
    <text evidence="6">Amino-acid degradation; L-alanine degradation via transaminase pathway; pyruvate from L-alanine: step 1/1.</text>
</comment>
<dbReference type="GO" id="GO:0030170">
    <property type="term" value="F:pyridoxal phosphate binding"/>
    <property type="evidence" value="ECO:0007669"/>
    <property type="project" value="InterPro"/>
</dbReference>
<evidence type="ECO:0000256" key="1">
    <source>
        <dbReference type="ARBA" id="ARBA00001933"/>
    </source>
</evidence>
<dbReference type="FunFam" id="3.90.1150.10:FF:000010">
    <property type="entry name" value="Alanine aminotransferase 2"/>
    <property type="match status" value="1"/>
</dbReference>
<keyword evidence="12" id="KW-1185">Reference proteome</keyword>
<evidence type="ECO:0000256" key="6">
    <source>
        <dbReference type="ARBA" id="ARBA00025708"/>
    </source>
</evidence>
<dbReference type="PANTHER" id="PTHR11751:SF29">
    <property type="entry name" value="ALANINE TRANSAMINASE"/>
    <property type="match status" value="1"/>
</dbReference>
<feature type="domain" description="Aminotransferase class I/classII large" evidence="10">
    <location>
        <begin position="128"/>
        <end position="495"/>
    </location>
</feature>
<name>A0A2W1BUR9_HELAM</name>
<evidence type="ECO:0000256" key="3">
    <source>
        <dbReference type="ARBA" id="ARBA00022576"/>
    </source>
</evidence>
<dbReference type="AlphaFoldDB" id="A0A2W1BUR9"/>
<dbReference type="InterPro" id="IPR015422">
    <property type="entry name" value="PyrdxlP-dep_Trfase_small"/>
</dbReference>
<proteinExistence type="inferred from homology"/>
<comment type="cofactor">
    <cofactor evidence="1">
        <name>pyridoxal 5'-phosphate</name>
        <dbReference type="ChEBI" id="CHEBI:597326"/>
    </cofactor>
</comment>
<dbReference type="Proteomes" id="UP000249218">
    <property type="component" value="Unassembled WGS sequence"/>
</dbReference>
<dbReference type="Gene3D" id="3.40.640.10">
    <property type="entry name" value="Type I PLP-dependent aspartate aminotransferase-like (Major domain)"/>
    <property type="match status" value="1"/>
</dbReference>
<evidence type="ECO:0000256" key="2">
    <source>
        <dbReference type="ARBA" id="ARBA00011738"/>
    </source>
</evidence>
<dbReference type="GO" id="GO:0004021">
    <property type="term" value="F:L-alanine:2-oxoglutarate aminotransferase activity"/>
    <property type="evidence" value="ECO:0007669"/>
    <property type="project" value="UniProtKB-EC"/>
</dbReference>
<evidence type="ECO:0000313" key="12">
    <source>
        <dbReference type="Proteomes" id="UP000249218"/>
    </source>
</evidence>
<protein>
    <recommendedName>
        <fullName evidence="8">alanine transaminase</fullName>
        <ecNumber evidence="8">2.6.1.2</ecNumber>
    </recommendedName>
</protein>
<sequence length="521" mass="57493">MSQIKLMSRAGRVVSGATAELGETLAVQSQARHTPIRTMCCSNEKTLTMETLNPKIIKLQYAVRGPLVDRAAVIKKELEKGAKKPFKTVINANLGDAHAMQQIPITFIRQVIACAVYPDLIKTADFPDDVKERAQSILKACAGQKSVGAYTSSYGMDMIRNHVAEYIECRDGHPAKWENVVLCAGASSGIKHCLELFCNKVDGKDTGVLIPIPQYPLYSATLAEYGLGQVGYYLDENNGWVLDVAELERAMCDASDKYAVRALVAINPGNPTGQVLKRENIEKIIKFAKENSLMIFADEVYQDNVYAKGSKFYSFKKVMTEMGAPYNTVELASFMSISKGYMGECGLRGGWMELCNLDPDVQANLYKAISAMLCPSTIGQIVVDCIARTPAPGDPSYEQFECEKSNTLDSLAKRAKMIVETFNKMEGFKCNVVQGAMYAFPRIQLPKRAVEEAKKAGVPADGFYAKRLLEDTGICIIPGSGFGQSPGTYHFRTTILPQPKLLKEMLVIFQAFHQKFTKEYA</sequence>
<evidence type="ECO:0000256" key="9">
    <source>
        <dbReference type="ARBA" id="ARBA00047412"/>
    </source>
</evidence>
<dbReference type="Gene3D" id="3.90.1150.10">
    <property type="entry name" value="Aspartate Aminotransferase, domain 1"/>
    <property type="match status" value="1"/>
</dbReference>
<evidence type="ECO:0000259" key="10">
    <source>
        <dbReference type="Pfam" id="PF00155"/>
    </source>
</evidence>
<evidence type="ECO:0000256" key="7">
    <source>
        <dbReference type="ARBA" id="ARBA00025785"/>
    </source>
</evidence>
<evidence type="ECO:0000256" key="4">
    <source>
        <dbReference type="ARBA" id="ARBA00022679"/>
    </source>
</evidence>
<dbReference type="SUPFAM" id="SSF53383">
    <property type="entry name" value="PLP-dependent transferases"/>
    <property type="match status" value="1"/>
</dbReference>
<dbReference type="InterPro" id="IPR045088">
    <property type="entry name" value="ALAT1/2-like"/>
</dbReference>
<dbReference type="GO" id="GO:0042853">
    <property type="term" value="P:L-alanine catabolic process"/>
    <property type="evidence" value="ECO:0007669"/>
    <property type="project" value="UniProtKB-UniPathway"/>
</dbReference>
<dbReference type="FunFam" id="3.40.640.10:FF:000012">
    <property type="entry name" value="alanine aminotransferase 2"/>
    <property type="match status" value="1"/>
</dbReference>
<keyword evidence="3" id="KW-0032">Aminotransferase</keyword>
<comment type="subunit">
    <text evidence="2">Homodimer.</text>
</comment>
<accession>A0A2W1BUR9</accession>
<evidence type="ECO:0000313" key="11">
    <source>
        <dbReference type="EMBL" id="PZC78719.1"/>
    </source>
</evidence>
<organism evidence="11 12">
    <name type="scientific">Helicoverpa armigera</name>
    <name type="common">Cotton bollworm</name>
    <name type="synonym">Heliothis armigera</name>
    <dbReference type="NCBI Taxonomy" id="29058"/>
    <lineage>
        <taxon>Eukaryota</taxon>
        <taxon>Metazoa</taxon>
        <taxon>Ecdysozoa</taxon>
        <taxon>Arthropoda</taxon>
        <taxon>Hexapoda</taxon>
        <taxon>Insecta</taxon>
        <taxon>Pterygota</taxon>
        <taxon>Neoptera</taxon>
        <taxon>Endopterygota</taxon>
        <taxon>Lepidoptera</taxon>
        <taxon>Glossata</taxon>
        <taxon>Ditrysia</taxon>
        <taxon>Noctuoidea</taxon>
        <taxon>Noctuidae</taxon>
        <taxon>Heliothinae</taxon>
        <taxon>Helicoverpa</taxon>
    </lineage>
</organism>
<keyword evidence="4" id="KW-0808">Transferase</keyword>
<dbReference type="Pfam" id="PF00155">
    <property type="entry name" value="Aminotran_1_2"/>
    <property type="match status" value="1"/>
</dbReference>
<evidence type="ECO:0000256" key="5">
    <source>
        <dbReference type="ARBA" id="ARBA00022898"/>
    </source>
</evidence>
<gene>
    <name evidence="11" type="primary">HaOG217279</name>
    <name evidence="11" type="ORF">B5X24_HaOG217279</name>
</gene>